<keyword evidence="2" id="KW-1185">Reference proteome</keyword>
<dbReference type="InterPro" id="IPR019885">
    <property type="entry name" value="Tscrpt_reg_HTH_AsnC-type_CS"/>
</dbReference>
<gene>
    <name evidence="1" type="ORF">HUT08_09255</name>
</gene>
<dbReference type="Gene3D" id="1.10.10.10">
    <property type="entry name" value="Winged helix-like DNA-binding domain superfamily/Winged helix DNA-binding domain"/>
    <property type="match status" value="1"/>
</dbReference>
<reference evidence="1 2" key="1">
    <citation type="submission" date="2020-06" db="EMBL/GenBank/DDBJ databases">
        <title>Genome mining for natural products.</title>
        <authorList>
            <person name="Zhang B."/>
            <person name="Shi J."/>
            <person name="Ge H."/>
        </authorList>
    </citation>
    <scope>NUCLEOTIDE SEQUENCE [LARGE SCALE GENOMIC DNA]</scope>
    <source>
        <strain evidence="1 2">NA00687</strain>
    </source>
</reference>
<dbReference type="InterPro" id="IPR011008">
    <property type="entry name" value="Dimeric_a/b-barrel"/>
</dbReference>
<dbReference type="CDD" id="cd00090">
    <property type="entry name" value="HTH_ARSR"/>
    <property type="match status" value="1"/>
</dbReference>
<dbReference type="PRINTS" id="PR00033">
    <property type="entry name" value="HTHASNC"/>
</dbReference>
<dbReference type="InterPro" id="IPR036388">
    <property type="entry name" value="WH-like_DNA-bd_sf"/>
</dbReference>
<dbReference type="SUPFAM" id="SSF54909">
    <property type="entry name" value="Dimeric alpha+beta barrel"/>
    <property type="match status" value="1"/>
</dbReference>
<dbReference type="Pfam" id="PF13412">
    <property type="entry name" value="HTH_24"/>
    <property type="match status" value="1"/>
</dbReference>
<accession>A0A7G8KHZ7</accession>
<proteinExistence type="predicted"/>
<dbReference type="PANTHER" id="PTHR30154">
    <property type="entry name" value="LEUCINE-RESPONSIVE REGULATORY PROTEIN"/>
    <property type="match status" value="1"/>
</dbReference>
<dbReference type="GO" id="GO:0043200">
    <property type="term" value="P:response to amino acid"/>
    <property type="evidence" value="ECO:0007669"/>
    <property type="project" value="TreeGrafter"/>
</dbReference>
<dbReference type="Gene3D" id="3.30.70.920">
    <property type="match status" value="1"/>
</dbReference>
<name>A0A7H8N5P3_9ACTN</name>
<dbReference type="GO" id="GO:0005829">
    <property type="term" value="C:cytosol"/>
    <property type="evidence" value="ECO:0007669"/>
    <property type="project" value="TreeGrafter"/>
</dbReference>
<accession>A0A7H8N5P3</accession>
<organism evidence="1 2">
    <name type="scientific">Streptomyces buecherae</name>
    <dbReference type="NCBI Taxonomy" id="2763006"/>
    <lineage>
        <taxon>Bacteria</taxon>
        <taxon>Bacillati</taxon>
        <taxon>Actinomycetota</taxon>
        <taxon>Actinomycetes</taxon>
        <taxon>Kitasatosporales</taxon>
        <taxon>Streptomycetaceae</taxon>
        <taxon>Streptomyces</taxon>
    </lineage>
</organism>
<dbReference type="AlphaFoldDB" id="A0A7H8N5P3"/>
<dbReference type="PANTHER" id="PTHR30154:SF34">
    <property type="entry name" value="TRANSCRIPTIONAL REGULATOR AZLB"/>
    <property type="match status" value="1"/>
</dbReference>
<evidence type="ECO:0000313" key="2">
    <source>
        <dbReference type="Proteomes" id="UP000509303"/>
    </source>
</evidence>
<dbReference type="InterPro" id="IPR036390">
    <property type="entry name" value="WH_DNA-bd_sf"/>
</dbReference>
<protein>
    <submittedName>
        <fullName evidence="1">Lrp/AsnC family transcriptional regulator</fullName>
    </submittedName>
</protein>
<dbReference type="GO" id="GO:0043565">
    <property type="term" value="F:sequence-specific DNA binding"/>
    <property type="evidence" value="ECO:0007669"/>
    <property type="project" value="InterPro"/>
</dbReference>
<dbReference type="Pfam" id="PF01037">
    <property type="entry name" value="AsnC_trans_reg"/>
    <property type="match status" value="1"/>
</dbReference>
<dbReference type="PROSITE" id="PS00519">
    <property type="entry name" value="HTH_ASNC_1"/>
    <property type="match status" value="1"/>
</dbReference>
<dbReference type="InterPro" id="IPR019887">
    <property type="entry name" value="Tscrpt_reg_AsnC/Lrp_C"/>
</dbReference>
<dbReference type="InterPro" id="IPR011991">
    <property type="entry name" value="ArsR-like_HTH"/>
</dbReference>
<dbReference type="EMBL" id="CP054929">
    <property type="protein sequence ID" value="QKW49711.1"/>
    <property type="molecule type" value="Genomic_DNA"/>
</dbReference>
<dbReference type="SUPFAM" id="SSF46785">
    <property type="entry name" value="Winged helix' DNA-binding domain"/>
    <property type="match status" value="1"/>
</dbReference>
<dbReference type="Proteomes" id="UP000509303">
    <property type="component" value="Chromosome"/>
</dbReference>
<dbReference type="SMART" id="SM00344">
    <property type="entry name" value="HTH_ASNC"/>
    <property type="match status" value="1"/>
</dbReference>
<evidence type="ECO:0000313" key="1">
    <source>
        <dbReference type="EMBL" id="QKW49711.1"/>
    </source>
</evidence>
<sequence>MDRIDRMILHELEQDGRLTNADLAAKVGLTPTPCLRRVRNLERIGVIRGYRADLDGSFLDSGFQPFATVALKQGDWHLMTEFEAKVAALPQVLEAHRLFGDPDYLLRIAVADITAYERFYAETLCRLPGVAQVTTHLTMKVVKGNRGLLAGHE</sequence>
<dbReference type="InterPro" id="IPR019888">
    <property type="entry name" value="Tscrpt_reg_AsnC-like"/>
</dbReference>
<dbReference type="PROSITE" id="PS50956">
    <property type="entry name" value="HTH_ASNC_2"/>
    <property type="match status" value="1"/>
</dbReference>
<dbReference type="InterPro" id="IPR000485">
    <property type="entry name" value="AsnC-type_HTH_dom"/>
</dbReference>